<organism evidence="2 3">
    <name type="scientific">Actinomycetospora aurantiaca</name>
    <dbReference type="NCBI Taxonomy" id="3129233"/>
    <lineage>
        <taxon>Bacteria</taxon>
        <taxon>Bacillati</taxon>
        <taxon>Actinomycetota</taxon>
        <taxon>Actinomycetes</taxon>
        <taxon>Pseudonocardiales</taxon>
        <taxon>Pseudonocardiaceae</taxon>
        <taxon>Actinomycetospora</taxon>
    </lineage>
</organism>
<dbReference type="InterPro" id="IPR011990">
    <property type="entry name" value="TPR-like_helical_dom_sf"/>
</dbReference>
<feature type="compositionally biased region" description="Basic and acidic residues" evidence="1">
    <location>
        <begin position="482"/>
        <end position="494"/>
    </location>
</feature>
<dbReference type="RefSeq" id="WP_337698562.1">
    <property type="nucleotide sequence ID" value="NZ_JBBEGN010000037.1"/>
</dbReference>
<dbReference type="EMBL" id="JBBEGN010000037">
    <property type="protein sequence ID" value="MEJ2871982.1"/>
    <property type="molecule type" value="Genomic_DNA"/>
</dbReference>
<accession>A0ABU8MXC1</accession>
<evidence type="ECO:0000313" key="3">
    <source>
        <dbReference type="Proteomes" id="UP001385809"/>
    </source>
</evidence>
<feature type="compositionally biased region" description="Low complexity" evidence="1">
    <location>
        <begin position="386"/>
        <end position="399"/>
    </location>
</feature>
<dbReference type="Gene3D" id="1.25.40.10">
    <property type="entry name" value="Tetratricopeptide repeat domain"/>
    <property type="match status" value="1"/>
</dbReference>
<evidence type="ECO:0008006" key="4">
    <source>
        <dbReference type="Google" id="ProtNLM"/>
    </source>
</evidence>
<sequence>MAARRENGAPSARAVLEVADGLRWTDPALGASLAEHARRLAGDDPIARAAADRSIIRSLAESDRYEDVVARAVPLIGEARSRGDRDDGAAVVIELAHAAVGLGDADLARRLLDRVEPTDDLPARVVAGLWTVRAEACAAAADVVGTDRAVEAATSVLLRVPAPESDVLRSRMALARGIARRRAGDVSGALGALTEAISVGPTDDVDGGRRSMLSAAEVTELLVETGRPDDAAARARSVLPDGPADPQWTCAVARIRLAVAADDRAGASGARAAAEELEAGGRLSEAARAWETVATVAEGRGDLGEALTALRHGHDLGTRARDGRDAALRALAALEASELLAPISTRTPDEPAPPVPPRRRRHHRADDAPTPDPVAAGPAPRPADDVPGPSAAVPSPVGDDGPDGGPHRGDPLGVRAELPVEPSLEHTVEPTVEPAVGPGSAGEPARSARDELADLLASLTRSVDSSLAGGPEPAPEPLPDATRGDASEVGDRGTPEPPSEPVRRSRHSAPSLPDDGSATSRPTFDAFGTAPTGRHPVTPPVPADPLPDDRFGPTAPTVEPADDERDGPGARSLSSLLADDGPAERPESPPISTQAPPFEPTPTPETARTSPADGTDDVVRVPSSDPLDPGWSHDPFDLPATFPGESPASGSTDRVVEHDQQDARSAQPEDLRPTELAAEESTRGRGEDAGAPATPRRAEPAPDRRPPRPLPASNAPDPAPTPASPTPATDGYDEELGLTLASVLAEYHLPDVPVPPRRERGRPAARSRPDDRSSANGTRPPSPAPGSPASPPEVAVPSARRHTSGSMPVPGEQERRDPRANGTGPGTPEPTAAPGGRGRPPESGAKLADLLAEAMDAFRHVGPAGQDGARPPGVGSRRG</sequence>
<feature type="compositionally biased region" description="Pro residues" evidence="1">
    <location>
        <begin position="780"/>
        <end position="791"/>
    </location>
</feature>
<feature type="compositionally biased region" description="Basic and acidic residues" evidence="1">
    <location>
        <begin position="654"/>
        <end position="673"/>
    </location>
</feature>
<reference evidence="2 3" key="1">
    <citation type="submission" date="2024-03" db="EMBL/GenBank/DDBJ databases">
        <title>Actinomycetospora sp. OC33-EN08, a novel actinomycete isolated from wild orchid (Aerides multiflora).</title>
        <authorList>
            <person name="Suriyachadkun C."/>
        </authorList>
    </citation>
    <scope>NUCLEOTIDE SEQUENCE [LARGE SCALE GENOMIC DNA]</scope>
    <source>
        <strain evidence="2 3">OC33-EN08</strain>
    </source>
</reference>
<dbReference type="Proteomes" id="UP001385809">
    <property type="component" value="Unassembled WGS sequence"/>
</dbReference>
<gene>
    <name evidence="2" type="ORF">WCD74_29780</name>
</gene>
<evidence type="ECO:0000313" key="2">
    <source>
        <dbReference type="EMBL" id="MEJ2871982.1"/>
    </source>
</evidence>
<name>A0ABU8MXC1_9PSEU</name>
<comment type="caution">
    <text evidence="2">The sequence shown here is derived from an EMBL/GenBank/DDBJ whole genome shotgun (WGS) entry which is preliminary data.</text>
</comment>
<feature type="compositionally biased region" description="Basic and acidic residues" evidence="1">
    <location>
        <begin position="756"/>
        <end position="773"/>
    </location>
</feature>
<proteinExistence type="predicted"/>
<evidence type="ECO:0000256" key="1">
    <source>
        <dbReference type="SAM" id="MobiDB-lite"/>
    </source>
</evidence>
<keyword evidence="3" id="KW-1185">Reference proteome</keyword>
<protein>
    <recommendedName>
        <fullName evidence="4">Tetratricopeptide repeat protein</fullName>
    </recommendedName>
</protein>
<feature type="compositionally biased region" description="Basic and acidic residues" evidence="1">
    <location>
        <begin position="696"/>
        <end position="706"/>
    </location>
</feature>
<feature type="region of interest" description="Disordered" evidence="1">
    <location>
        <begin position="341"/>
        <end position="879"/>
    </location>
</feature>